<organism evidence="1 2">
    <name type="scientific">Pyropia yezoensis</name>
    <name type="common">Susabi-nori</name>
    <name type="synonym">Porphyra yezoensis</name>
    <dbReference type="NCBI Taxonomy" id="2788"/>
    <lineage>
        <taxon>Eukaryota</taxon>
        <taxon>Rhodophyta</taxon>
        <taxon>Bangiophyceae</taxon>
        <taxon>Bangiales</taxon>
        <taxon>Bangiaceae</taxon>
        <taxon>Pyropia</taxon>
    </lineage>
</organism>
<dbReference type="EMBL" id="CM020620">
    <property type="protein sequence ID" value="KAK1867697.1"/>
    <property type="molecule type" value="Genomic_DNA"/>
</dbReference>
<proteinExistence type="predicted"/>
<evidence type="ECO:0000313" key="1">
    <source>
        <dbReference type="EMBL" id="KAK1867697.1"/>
    </source>
</evidence>
<protein>
    <submittedName>
        <fullName evidence="1">Uncharacterized protein</fullName>
    </submittedName>
</protein>
<keyword evidence="2" id="KW-1185">Reference proteome</keyword>
<accession>A0ACC3CBZ1</accession>
<reference evidence="1" key="1">
    <citation type="submission" date="2019-11" db="EMBL/GenBank/DDBJ databases">
        <title>Nori genome reveals adaptations in red seaweeds to the harsh intertidal environment.</title>
        <authorList>
            <person name="Wang D."/>
            <person name="Mao Y."/>
        </authorList>
    </citation>
    <scope>NUCLEOTIDE SEQUENCE</scope>
    <source>
        <tissue evidence="1">Gametophyte</tissue>
    </source>
</reference>
<gene>
    <name evidence="1" type="ORF">I4F81_010202</name>
</gene>
<name>A0ACC3CBZ1_PYRYE</name>
<evidence type="ECO:0000313" key="2">
    <source>
        <dbReference type="Proteomes" id="UP000798662"/>
    </source>
</evidence>
<dbReference type="Proteomes" id="UP000798662">
    <property type="component" value="Chromosome 3"/>
</dbReference>
<sequence>MGLVELLTHSRGVAGSLASARRDVNIVADKYEAILRELKTNTAAVAERAEATALTILVKELKGSVKGMTLEARAKVEDDIEKCPVACADNDAIVKAWKESVGFATGADKIIVDAIAWLNMDKYIMSVDGVKGILKAICAMLLVLNCDTTFIVHREVGYPGYVRAFLGHCSFVPTKVRKKLTKLIRQFKLPNYKLESHRLHWLVENHRLHFHLRSHGEAEGGLMLIDKNDPGRAAVNRIVPVLPRRTTAVHPDTENVTDPTGEFSPPAGDGAAAPSGSAGGARTDSSQEGAPADAGGAPAAAGDTSAPGAFPDACVAAAADALVDATADSDAASAVARAAVAAVLARMSSS</sequence>
<comment type="caution">
    <text evidence="1">The sequence shown here is derived from an EMBL/GenBank/DDBJ whole genome shotgun (WGS) entry which is preliminary data.</text>
</comment>